<dbReference type="GO" id="GO:0015293">
    <property type="term" value="F:symporter activity"/>
    <property type="evidence" value="ECO:0007669"/>
    <property type="project" value="UniProtKB-KW"/>
</dbReference>
<evidence type="ECO:0000256" key="3">
    <source>
        <dbReference type="ARBA" id="ARBA00022692"/>
    </source>
</evidence>
<feature type="transmembrane region" description="Helical" evidence="7">
    <location>
        <begin position="12"/>
        <end position="34"/>
    </location>
</feature>
<feature type="transmembrane region" description="Helical" evidence="7">
    <location>
        <begin position="123"/>
        <end position="143"/>
    </location>
</feature>
<evidence type="ECO:0000256" key="6">
    <source>
        <dbReference type="ARBA" id="ARBA00023136"/>
    </source>
</evidence>
<dbReference type="FunFam" id="1.20.1250.20:FF:000003">
    <property type="entry name" value="Solute carrier family 17 member 3"/>
    <property type="match status" value="1"/>
</dbReference>
<feature type="transmembrane region" description="Helical" evidence="7">
    <location>
        <begin position="407"/>
        <end position="432"/>
    </location>
</feature>
<dbReference type="Gene3D" id="1.20.1250.20">
    <property type="entry name" value="MFS general substrate transporter like domains"/>
    <property type="match status" value="1"/>
</dbReference>
<dbReference type="InterPro" id="IPR020846">
    <property type="entry name" value="MFS_dom"/>
</dbReference>
<proteinExistence type="predicted"/>
<feature type="transmembrane region" description="Helical" evidence="7">
    <location>
        <begin position="354"/>
        <end position="387"/>
    </location>
</feature>
<comment type="subcellular location">
    <subcellularLocation>
        <location evidence="1">Membrane</location>
        <topology evidence="1">Multi-pass membrane protein</topology>
    </subcellularLocation>
</comment>
<evidence type="ECO:0000256" key="7">
    <source>
        <dbReference type="SAM" id="Phobius"/>
    </source>
</evidence>
<dbReference type="InterPro" id="IPR050382">
    <property type="entry name" value="MFS_Na/Anion_cotransporter"/>
</dbReference>
<evidence type="ECO:0000256" key="5">
    <source>
        <dbReference type="ARBA" id="ARBA00022989"/>
    </source>
</evidence>
<evidence type="ECO:0000256" key="2">
    <source>
        <dbReference type="ARBA" id="ARBA00022448"/>
    </source>
</evidence>
<sequence length="474" mass="52173">MLYVTENNKNPLYLPARFILAFLANIGLAIVYGLKVNINVTMVAMVNHSAAQGVEHNVLDGNITNRQLGCPPPSDTSPNQLAEDGPFTWSDTLQGTLLSSYFWGYMVSQIPLARLAEVYSAKWVFLGAAAVNVICSLLTPILTNLHFSGLIVMRVLQGVAGGAAFPAVHILIAKWAPQNERLLIVTLIYLGTTVGTTISIFLSGVISVQFGWEAVFYIMGGLSIIWIILWIFLVQDNPDGQVLMSNKERTMIKKSLAEIRPKSQVPWRKIFKSNAFWAILIAHTCNNFGFYMFLIGIPFYMKQVLNFNISKNALYSSIPHIPMLIFSISLSKLFDVLQSRQKIKRITARKISTVISTIVPGVCLVGMCFIGCLHYTAVVIMSVGIIAGGASYCGFLSNHMDISPNFAGTLMALTNTVATIPGIALPQLVGYITNGNQTIHAWRLIFGLTNVMYFVELVTYTIMATAEVQPWNDG</sequence>
<gene>
    <name evidence="10" type="primary">LOC111599094</name>
</gene>
<feature type="transmembrane region" description="Helical" evidence="7">
    <location>
        <begin position="214"/>
        <end position="234"/>
    </location>
</feature>
<dbReference type="Pfam" id="PF07690">
    <property type="entry name" value="MFS_1"/>
    <property type="match status" value="1"/>
</dbReference>
<dbReference type="CDD" id="cd17318">
    <property type="entry name" value="MFS_SLC17"/>
    <property type="match status" value="1"/>
</dbReference>
<evidence type="ECO:0000313" key="9">
    <source>
        <dbReference type="Proteomes" id="UP000504633"/>
    </source>
</evidence>
<dbReference type="OMA" id="MRWMLVR"/>
<keyword evidence="4" id="KW-0769">Symport</keyword>
<feature type="transmembrane region" description="Helical" evidence="7">
    <location>
        <begin position="182"/>
        <end position="208"/>
    </location>
</feature>
<feature type="transmembrane region" description="Helical" evidence="7">
    <location>
        <begin position="444"/>
        <end position="463"/>
    </location>
</feature>
<evidence type="ECO:0000256" key="4">
    <source>
        <dbReference type="ARBA" id="ARBA00022847"/>
    </source>
</evidence>
<dbReference type="InterPro" id="IPR036259">
    <property type="entry name" value="MFS_trans_sf"/>
</dbReference>
<dbReference type="GO" id="GO:0006820">
    <property type="term" value="P:monoatomic anion transport"/>
    <property type="evidence" value="ECO:0007669"/>
    <property type="project" value="TreeGrafter"/>
</dbReference>
<dbReference type="SUPFAM" id="SSF103473">
    <property type="entry name" value="MFS general substrate transporter"/>
    <property type="match status" value="1"/>
</dbReference>
<dbReference type="OrthoDB" id="2985014at2759"/>
<feature type="transmembrane region" description="Helical" evidence="7">
    <location>
        <begin position="155"/>
        <end position="175"/>
    </location>
</feature>
<dbReference type="GO" id="GO:0016020">
    <property type="term" value="C:membrane"/>
    <property type="evidence" value="ECO:0007669"/>
    <property type="project" value="UniProtKB-SubCell"/>
</dbReference>
<evidence type="ECO:0000256" key="1">
    <source>
        <dbReference type="ARBA" id="ARBA00004141"/>
    </source>
</evidence>
<organism evidence="9 10">
    <name type="scientific">Drosophila hydei</name>
    <name type="common">Fruit fly</name>
    <dbReference type="NCBI Taxonomy" id="7224"/>
    <lineage>
        <taxon>Eukaryota</taxon>
        <taxon>Metazoa</taxon>
        <taxon>Ecdysozoa</taxon>
        <taxon>Arthropoda</taxon>
        <taxon>Hexapoda</taxon>
        <taxon>Insecta</taxon>
        <taxon>Pterygota</taxon>
        <taxon>Neoptera</taxon>
        <taxon>Endopterygota</taxon>
        <taxon>Diptera</taxon>
        <taxon>Brachycera</taxon>
        <taxon>Muscomorpha</taxon>
        <taxon>Ephydroidea</taxon>
        <taxon>Drosophilidae</taxon>
        <taxon>Drosophila</taxon>
    </lineage>
</organism>
<dbReference type="PANTHER" id="PTHR11662">
    <property type="entry name" value="SOLUTE CARRIER FAMILY 17"/>
    <property type="match status" value="1"/>
</dbReference>
<dbReference type="PROSITE" id="PS50850">
    <property type="entry name" value="MFS"/>
    <property type="match status" value="1"/>
</dbReference>
<protein>
    <submittedName>
        <fullName evidence="10">Sialin-like</fullName>
    </submittedName>
</protein>
<reference evidence="10" key="1">
    <citation type="submission" date="2025-08" db="UniProtKB">
        <authorList>
            <consortium name="RefSeq"/>
        </authorList>
    </citation>
    <scope>IDENTIFICATION</scope>
    <source>
        <strain evidence="10">15085-1641.00</strain>
        <tissue evidence="10">Whole body</tissue>
    </source>
</reference>
<evidence type="ECO:0000313" key="10">
    <source>
        <dbReference type="RefSeq" id="XP_023170403.2"/>
    </source>
</evidence>
<name>A0A6J1LXI8_DROHY</name>
<evidence type="ECO:0000259" key="8">
    <source>
        <dbReference type="PROSITE" id="PS50850"/>
    </source>
</evidence>
<dbReference type="RefSeq" id="XP_023170403.2">
    <property type="nucleotide sequence ID" value="XM_023314635.2"/>
</dbReference>
<feature type="transmembrane region" description="Helical" evidence="7">
    <location>
        <begin position="276"/>
        <end position="301"/>
    </location>
</feature>
<keyword evidence="2" id="KW-0813">Transport</keyword>
<dbReference type="Proteomes" id="UP000504633">
    <property type="component" value="Unplaced"/>
</dbReference>
<dbReference type="AlphaFoldDB" id="A0A6J1LXI8"/>
<dbReference type="InterPro" id="IPR011701">
    <property type="entry name" value="MFS"/>
</dbReference>
<keyword evidence="6 7" id="KW-0472">Membrane</keyword>
<keyword evidence="9" id="KW-1185">Reference proteome</keyword>
<keyword evidence="3 7" id="KW-0812">Transmembrane</keyword>
<keyword evidence="5 7" id="KW-1133">Transmembrane helix</keyword>
<feature type="transmembrane region" description="Helical" evidence="7">
    <location>
        <begin position="313"/>
        <end position="334"/>
    </location>
</feature>
<dbReference type="GeneID" id="111599094"/>
<dbReference type="PANTHER" id="PTHR11662:SF457">
    <property type="entry name" value="MAJOR FACILITATOR SUPERFAMILY TRANSPORTER 3"/>
    <property type="match status" value="1"/>
</dbReference>
<feature type="domain" description="Major facilitator superfamily (MFS) profile" evidence="8">
    <location>
        <begin position="13"/>
        <end position="468"/>
    </location>
</feature>
<accession>A0A6J1LXI8</accession>
<dbReference type="KEGG" id="dhe:111599094"/>